<reference evidence="5" key="1">
    <citation type="submission" date="2025-08" db="UniProtKB">
        <authorList>
            <consortium name="RefSeq"/>
        </authorList>
    </citation>
    <scope>IDENTIFICATION</scope>
    <source>
        <tissue evidence="5">Whole Larva</tissue>
    </source>
</reference>
<feature type="signal peptide" evidence="2">
    <location>
        <begin position="1"/>
        <end position="21"/>
    </location>
</feature>
<dbReference type="CDD" id="cd00207">
    <property type="entry name" value="fer2"/>
    <property type="match status" value="1"/>
</dbReference>
<proteinExistence type="predicted"/>
<dbReference type="InterPro" id="IPR036010">
    <property type="entry name" value="2Fe-2S_ferredoxin-like_sf"/>
</dbReference>
<dbReference type="SUPFAM" id="SSF54292">
    <property type="entry name" value="2Fe-2S ferredoxin-like"/>
    <property type="match status" value="1"/>
</dbReference>
<protein>
    <submittedName>
        <fullName evidence="5">Uncharacterized protein LOC108561368</fullName>
    </submittedName>
</protein>
<name>A0ABM1MJK9_NICVS</name>
<evidence type="ECO:0000313" key="5">
    <source>
        <dbReference type="RefSeq" id="XP_017774759.1"/>
    </source>
</evidence>
<accession>A0ABM1MJK9</accession>
<evidence type="ECO:0000256" key="1">
    <source>
        <dbReference type="ARBA" id="ARBA00023014"/>
    </source>
</evidence>
<keyword evidence="1" id="KW-0408">Iron</keyword>
<dbReference type="InterPro" id="IPR001041">
    <property type="entry name" value="2Fe-2S_ferredoxin-type"/>
</dbReference>
<evidence type="ECO:0000256" key="2">
    <source>
        <dbReference type="SAM" id="SignalP"/>
    </source>
</evidence>
<keyword evidence="1" id="KW-0479">Metal-binding</keyword>
<feature type="domain" description="DUF4773" evidence="3">
    <location>
        <begin position="59"/>
        <end position="174"/>
    </location>
</feature>
<dbReference type="Proteomes" id="UP000695000">
    <property type="component" value="Unplaced"/>
</dbReference>
<keyword evidence="1" id="KW-0411">Iron-sulfur</keyword>
<evidence type="ECO:0000313" key="4">
    <source>
        <dbReference type="Proteomes" id="UP000695000"/>
    </source>
</evidence>
<organism evidence="4 5">
    <name type="scientific">Nicrophorus vespilloides</name>
    <name type="common">Boreal carrion beetle</name>
    <dbReference type="NCBI Taxonomy" id="110193"/>
    <lineage>
        <taxon>Eukaryota</taxon>
        <taxon>Metazoa</taxon>
        <taxon>Ecdysozoa</taxon>
        <taxon>Arthropoda</taxon>
        <taxon>Hexapoda</taxon>
        <taxon>Insecta</taxon>
        <taxon>Pterygota</taxon>
        <taxon>Neoptera</taxon>
        <taxon>Endopterygota</taxon>
        <taxon>Coleoptera</taxon>
        <taxon>Polyphaga</taxon>
        <taxon>Staphyliniformia</taxon>
        <taxon>Silphidae</taxon>
        <taxon>Nicrophorinae</taxon>
        <taxon>Nicrophorus</taxon>
    </lineage>
</organism>
<feature type="chain" id="PRO_5045231750" evidence="2">
    <location>
        <begin position="22"/>
        <end position="234"/>
    </location>
</feature>
<dbReference type="Pfam" id="PF15998">
    <property type="entry name" value="DUF4773"/>
    <property type="match status" value="1"/>
</dbReference>
<dbReference type="PANTHER" id="PTHR36299">
    <property type="entry name" value="AGAP008005-PA"/>
    <property type="match status" value="1"/>
</dbReference>
<keyword evidence="2" id="KW-0732">Signal</keyword>
<dbReference type="InterPro" id="IPR031941">
    <property type="entry name" value="DUF4773"/>
</dbReference>
<keyword evidence="4" id="KW-1185">Reference proteome</keyword>
<dbReference type="PANTHER" id="PTHR36299:SF4">
    <property type="entry name" value="GH07892P-RELATED"/>
    <property type="match status" value="1"/>
</dbReference>
<sequence>MNGRIVSVLVLCCLVIHEGYAKDTIATRNGSEIETGNAISANQIATTTRRPLLQGLRLPCSCQGGQCSCCTGMILERFKQKACMNITYDPDEFAFTASMSMNERILYKNTFTGKNPPPMCVRVPRFRFIQFCVEFSNIYFAKRNIHMCIDAEANWENFTVMEWSFDCIRLGASGVAVIGPEEGGGIPLSPLDEEDQIDEDYDDDARNVPLPTGNKPFDVQVLPNKDVLIKFKKV</sequence>
<gene>
    <name evidence="5" type="primary">LOC108561368</name>
</gene>
<dbReference type="RefSeq" id="XP_017774759.1">
    <property type="nucleotide sequence ID" value="XM_017919270.1"/>
</dbReference>
<dbReference type="GeneID" id="108561368"/>
<evidence type="ECO:0000259" key="3">
    <source>
        <dbReference type="Pfam" id="PF15998"/>
    </source>
</evidence>